<dbReference type="STRING" id="886377.Murru_2754"/>
<keyword evidence="3" id="KW-1185">Reference proteome</keyword>
<dbReference type="RefSeq" id="WP_014034061.1">
    <property type="nucleotide sequence ID" value="NC_015945.1"/>
</dbReference>
<dbReference type="eggNOG" id="ENOG50337FM">
    <property type="taxonomic scope" value="Bacteria"/>
</dbReference>
<reference evidence="2 3" key="2">
    <citation type="journal article" date="2012" name="Stand. Genomic Sci.">
        <title>Complete genome sequence of the facultatively anaerobic, appendaged bacterium Muricauda ruestringensis type strain (B1(T)).</title>
        <authorList>
            <person name="Huntemann M."/>
            <person name="Teshima H."/>
            <person name="Lapidus A."/>
            <person name="Nolan M."/>
            <person name="Lucas S."/>
            <person name="Hammon N."/>
            <person name="Deshpande S."/>
            <person name="Cheng J.F."/>
            <person name="Tapia R."/>
            <person name="Goodwin L.A."/>
            <person name="Pitluck S."/>
            <person name="Liolios K."/>
            <person name="Pagani I."/>
            <person name="Ivanova N."/>
            <person name="Mavromatis K."/>
            <person name="Mikhailova N."/>
            <person name="Pati A."/>
            <person name="Chen A."/>
            <person name="Palaniappan K."/>
            <person name="Land M."/>
            <person name="Hauser L."/>
            <person name="Pan C."/>
            <person name="Brambilla E.M."/>
            <person name="Rohde M."/>
            <person name="Spring S."/>
            <person name="Goker M."/>
            <person name="Detter J.C."/>
            <person name="Bristow J."/>
            <person name="Eisen J.A."/>
            <person name="Markowitz V."/>
            <person name="Hugenholtz P."/>
            <person name="Kyrpides N.C."/>
            <person name="Klenk H.P."/>
            <person name="Woyke T."/>
        </authorList>
    </citation>
    <scope>NUCLEOTIDE SEQUENCE [LARGE SCALE GENOMIC DNA]</scope>
    <source>
        <strain evidence="3">DSM 13258 / LMG 19739 / B1</strain>
    </source>
</reference>
<dbReference type="PROSITE" id="PS51257">
    <property type="entry name" value="PROKAR_LIPOPROTEIN"/>
    <property type="match status" value="1"/>
</dbReference>
<sequence>MKTLKRIILAIFATFFAGCKVTSVEPMISTPSIDRNIIGSWEGCDGRVITFTNENNEIIGRYTKLGGLERYMFNIDEIGYKLTEQKPGTYFGTVKWQSLSGNETWKKVTVTIENNVYTDNQSDACSKEMERVKNP</sequence>
<gene>
    <name evidence="2" type="ordered locus">Murru_2754</name>
</gene>
<dbReference type="Proteomes" id="UP000008908">
    <property type="component" value="Chromosome"/>
</dbReference>
<evidence type="ECO:0008006" key="4">
    <source>
        <dbReference type="Google" id="ProtNLM"/>
    </source>
</evidence>
<name>G2PIN5_ALLRU</name>
<dbReference type="HOGENOM" id="CLU_1883427_0_0_10"/>
<protein>
    <recommendedName>
        <fullName evidence="4">Lipoprotein</fullName>
    </recommendedName>
</protein>
<evidence type="ECO:0000313" key="2">
    <source>
        <dbReference type="EMBL" id="AEM71780.1"/>
    </source>
</evidence>
<feature type="chain" id="PRO_5003434592" description="Lipoprotein" evidence="1">
    <location>
        <begin position="18"/>
        <end position="135"/>
    </location>
</feature>
<evidence type="ECO:0000313" key="3">
    <source>
        <dbReference type="Proteomes" id="UP000008908"/>
    </source>
</evidence>
<dbReference type="KEGG" id="mrs:Murru_2754"/>
<keyword evidence="1" id="KW-0732">Signal</keyword>
<dbReference type="AlphaFoldDB" id="G2PIN5"/>
<dbReference type="OrthoDB" id="1433917at2"/>
<proteinExistence type="predicted"/>
<evidence type="ECO:0000256" key="1">
    <source>
        <dbReference type="SAM" id="SignalP"/>
    </source>
</evidence>
<accession>G2PIN5</accession>
<organism evidence="2 3">
    <name type="scientific">Allomuricauda ruestringensis (strain DSM 13258 / CIP 107369 / LMG 19739 / B1)</name>
    <name type="common">Muricauda ruestringensis</name>
    <dbReference type="NCBI Taxonomy" id="886377"/>
    <lineage>
        <taxon>Bacteria</taxon>
        <taxon>Pseudomonadati</taxon>
        <taxon>Bacteroidota</taxon>
        <taxon>Flavobacteriia</taxon>
        <taxon>Flavobacteriales</taxon>
        <taxon>Flavobacteriaceae</taxon>
        <taxon>Flagellimonas</taxon>
    </lineage>
</organism>
<reference evidence="3" key="1">
    <citation type="submission" date="2011-08" db="EMBL/GenBank/DDBJ databases">
        <title>The complete genome of Muricauda ruestringensis DSM 13258.</title>
        <authorList>
            <person name="Lucas S."/>
            <person name="Han J."/>
            <person name="Lapidus A."/>
            <person name="Bruce D."/>
            <person name="Goodwin L."/>
            <person name="Pitluck S."/>
            <person name="Peters L."/>
            <person name="Kyrpides N."/>
            <person name="Mavromatis K."/>
            <person name="Ivanova N."/>
            <person name="Ovchinnikova G."/>
            <person name="Teshima H."/>
            <person name="Detter J.C."/>
            <person name="Tapia R."/>
            <person name="Han C."/>
            <person name="Land M."/>
            <person name="Hauser L."/>
            <person name="Markowitz V."/>
            <person name="Cheng J.-F."/>
            <person name="Hugenholtz P."/>
            <person name="Woyke T."/>
            <person name="Wu D."/>
            <person name="Spring S."/>
            <person name="Schroeder M."/>
            <person name="Brambilla E."/>
            <person name="Klenk H.-P."/>
            <person name="Eisen J.A."/>
        </authorList>
    </citation>
    <scope>NUCLEOTIDE SEQUENCE [LARGE SCALE GENOMIC DNA]</scope>
    <source>
        <strain evidence="3">DSM 13258 / LMG 19739 / B1</strain>
    </source>
</reference>
<dbReference type="EMBL" id="CP002999">
    <property type="protein sequence ID" value="AEM71780.1"/>
    <property type="molecule type" value="Genomic_DNA"/>
</dbReference>
<feature type="signal peptide" evidence="1">
    <location>
        <begin position="1"/>
        <end position="17"/>
    </location>
</feature>